<keyword evidence="1" id="KW-0175">Coiled coil</keyword>
<evidence type="ECO:0000256" key="1">
    <source>
        <dbReference type="SAM" id="Coils"/>
    </source>
</evidence>
<protein>
    <recommendedName>
        <fullName evidence="5">Fungal N-terminal domain-containing protein</fullName>
    </recommendedName>
</protein>
<feature type="compositionally biased region" description="Basic and acidic residues" evidence="2">
    <location>
        <begin position="832"/>
        <end position="843"/>
    </location>
</feature>
<sequence length="918" mass="104082">MAGIGEATAIIALAETGFSLARAINTYISDVSDAKDDILSLSSEIDSTFRNLRDLAEFINMNETTKVWSDDGIENARKCVRDSELVITKMRKLLKKATASDMSPKVERDEIDITKFQKAKWPILKPELEVRRRELQIIKQDIILAYTSYNAKAAPTPADRQQAVDDLPRLERIRKLMKRQVVDAKRQRHDQRSKVPGPNRHPQSKDRHGGSYNQRGYSGSSNSDDENVEDVLNEFIYNNIEDLKMDFEDWAREKEEKQKKAEEETKRIQVKAVEDWKKEQMEEAERRRHEVEGNREKLKLELSRPELRLAPSQIEEALNNVYPRPRPGNELALMPSGNQGPSSDADAESVQTSSSRKPRSWSVWSRSSRAGRPKNTNTDTNGRHRFEIPELLQDPLAAGGVAELKAFYLQRAFTLQGPIISTLNVEIPAQWLLHALIAKEEKYLQDPKVNSLWKEFAQIPEDYRYAIDNHITSWRQSFRNNEPWVLIYVESLKLEKSSSRLSRRAQKEVTGVYIVLKKESGSKQAPMIAAADQAAEDDDHVSQMLRQPHDMVARTRKRDAESDSIESESDTYTLIPRRASVVRPEYNSRSKSRSGSHGRDHSHIAKRASESISRSRYDDRYYDTTEERRRYSGRTRTGSGRRDSTPFNRTYDNDDEEYEIIEPRYPTPPLPSHRRSSPYYTQHARFSRQPPIIINSTVEPLSRRPPIIVHSGLEPVYGPPRRGTVDSWNGPSRRGTADSMDSMDSRSGPNTGYHYRHHPRHQVSSRYDQNWPAPTRLSDIQELIDDESHRSYGDSDMATHSAVSSSSDSELGDKLRDLSAAEKGESIPGETAKTDEEISREILARLTTGTTATATEDAEGKPEREGQGQGRGEESAVPAVSTVRSPSSRWLFGVELSEEPAGQDQGADAETGGGATDK</sequence>
<accession>A0A8H7E0F1</accession>
<feature type="compositionally biased region" description="Basic and acidic residues" evidence="2">
    <location>
        <begin position="811"/>
        <end position="825"/>
    </location>
</feature>
<reference evidence="3" key="1">
    <citation type="submission" date="2020-02" db="EMBL/GenBank/DDBJ databases">
        <authorList>
            <person name="Palmer J.M."/>
        </authorList>
    </citation>
    <scope>NUCLEOTIDE SEQUENCE</scope>
    <source>
        <strain evidence="3">EPUS1.4</strain>
        <tissue evidence="3">Thallus</tissue>
    </source>
</reference>
<feature type="region of interest" description="Disordered" evidence="2">
    <location>
        <begin position="712"/>
        <end position="773"/>
    </location>
</feature>
<evidence type="ECO:0000256" key="2">
    <source>
        <dbReference type="SAM" id="MobiDB-lite"/>
    </source>
</evidence>
<feature type="compositionally biased region" description="Low complexity" evidence="2">
    <location>
        <begin position="795"/>
        <end position="809"/>
    </location>
</feature>
<evidence type="ECO:0008006" key="5">
    <source>
        <dbReference type="Google" id="ProtNLM"/>
    </source>
</evidence>
<dbReference type="AlphaFoldDB" id="A0A8H7E0F1"/>
<name>A0A8H7E0F1_9EURO</name>
<feature type="compositionally biased region" description="Basic and acidic residues" evidence="2">
    <location>
        <begin position="178"/>
        <end position="193"/>
    </location>
</feature>
<dbReference type="OrthoDB" id="4188038at2759"/>
<organism evidence="3 4">
    <name type="scientific">Endocarpon pusillum</name>
    <dbReference type="NCBI Taxonomy" id="364733"/>
    <lineage>
        <taxon>Eukaryota</taxon>
        <taxon>Fungi</taxon>
        <taxon>Dikarya</taxon>
        <taxon>Ascomycota</taxon>
        <taxon>Pezizomycotina</taxon>
        <taxon>Eurotiomycetes</taxon>
        <taxon>Chaetothyriomycetidae</taxon>
        <taxon>Verrucariales</taxon>
        <taxon>Verrucariaceae</taxon>
        <taxon>Endocarpon</taxon>
    </lineage>
</organism>
<feature type="region of interest" description="Disordered" evidence="2">
    <location>
        <begin position="790"/>
        <end position="918"/>
    </location>
</feature>
<feature type="compositionally biased region" description="Basic and acidic residues" evidence="2">
    <location>
        <begin position="858"/>
        <end position="874"/>
    </location>
</feature>
<proteinExistence type="predicted"/>
<gene>
    <name evidence="3" type="ORF">GJ744_002538</name>
</gene>
<keyword evidence="4" id="KW-1185">Reference proteome</keyword>
<feature type="compositionally biased region" description="Polar residues" evidence="2">
    <location>
        <begin position="211"/>
        <end position="222"/>
    </location>
</feature>
<evidence type="ECO:0000313" key="4">
    <source>
        <dbReference type="Proteomes" id="UP000606974"/>
    </source>
</evidence>
<dbReference type="Proteomes" id="UP000606974">
    <property type="component" value="Unassembled WGS sequence"/>
</dbReference>
<feature type="region of interest" description="Disordered" evidence="2">
    <location>
        <begin position="318"/>
        <end position="384"/>
    </location>
</feature>
<evidence type="ECO:0000313" key="3">
    <source>
        <dbReference type="EMBL" id="KAF7504280.1"/>
    </source>
</evidence>
<feature type="coiled-coil region" evidence="1">
    <location>
        <begin position="240"/>
        <end position="301"/>
    </location>
</feature>
<feature type="compositionally biased region" description="Basic residues" evidence="2">
    <location>
        <begin position="754"/>
        <end position="763"/>
    </location>
</feature>
<feature type="region of interest" description="Disordered" evidence="2">
    <location>
        <begin position="178"/>
        <end position="227"/>
    </location>
</feature>
<feature type="compositionally biased region" description="Basic and acidic residues" evidence="2">
    <location>
        <begin position="597"/>
        <end position="630"/>
    </location>
</feature>
<comment type="caution">
    <text evidence="3">The sequence shown here is derived from an EMBL/GenBank/DDBJ whole genome shotgun (WGS) entry which is preliminary data.</text>
</comment>
<feature type="region of interest" description="Disordered" evidence="2">
    <location>
        <begin position="546"/>
        <end position="651"/>
    </location>
</feature>
<feature type="compositionally biased region" description="Basic and acidic residues" evidence="2">
    <location>
        <begin position="547"/>
        <end position="561"/>
    </location>
</feature>
<dbReference type="EMBL" id="JAACFV010000143">
    <property type="protein sequence ID" value="KAF7504280.1"/>
    <property type="molecule type" value="Genomic_DNA"/>
</dbReference>